<evidence type="ECO:0000313" key="3">
    <source>
        <dbReference type="EMBL" id="QDL55020.1"/>
    </source>
</evidence>
<proteinExistence type="predicted"/>
<dbReference type="InterPro" id="IPR015947">
    <property type="entry name" value="PUA-like_sf"/>
</dbReference>
<dbReference type="PANTHER" id="PTHR46732:SF8">
    <property type="entry name" value="ATP-DEPENDENT PROTEASE LA (LON) DOMAIN PROTEIN"/>
    <property type="match status" value="1"/>
</dbReference>
<name>A0A515EQV0_9BURK</name>
<protein>
    <submittedName>
        <fullName evidence="3">Peptidase S16</fullName>
    </submittedName>
</protein>
<evidence type="ECO:0000259" key="2">
    <source>
        <dbReference type="PROSITE" id="PS51787"/>
    </source>
</evidence>
<keyword evidence="1" id="KW-1133">Transmembrane helix</keyword>
<dbReference type="SMART" id="SM00464">
    <property type="entry name" value="LON"/>
    <property type="match status" value="1"/>
</dbReference>
<reference evidence="4" key="2">
    <citation type="journal article" date="2020" name="Int. J. Syst. Evol. Microbiol.">
        <title>Genomic insights into a novel species Rhodoferax aquaticus sp. nov., isolated from freshwater.</title>
        <authorList>
            <person name="Li T."/>
            <person name="Zhuo Y."/>
            <person name="Jin C.Z."/>
            <person name="Wu X."/>
            <person name="Ko S.R."/>
            <person name="Jin F.J."/>
            <person name="Ahn C.Y."/>
            <person name="Oh H.M."/>
            <person name="Lee H.G."/>
            <person name="Jin L."/>
        </authorList>
    </citation>
    <scope>NUCLEOTIDE SEQUENCE [LARGE SCALE GENOMIC DNA]</scope>
    <source>
        <strain evidence="4">Gr-4</strain>
    </source>
</reference>
<keyword evidence="1" id="KW-0472">Membrane</keyword>
<dbReference type="InterPro" id="IPR046336">
    <property type="entry name" value="Lon_prtase_N_sf"/>
</dbReference>
<keyword evidence="4" id="KW-1185">Reference proteome</keyword>
<dbReference type="Proteomes" id="UP000317365">
    <property type="component" value="Chromosome"/>
</dbReference>
<dbReference type="Gene3D" id="2.30.130.40">
    <property type="entry name" value="LON domain-like"/>
    <property type="match status" value="1"/>
</dbReference>
<reference evidence="4" key="1">
    <citation type="submission" date="2019-02" db="EMBL/GenBank/DDBJ databases">
        <title>Complete genome sequence of Rhodoferax sp. Gr-4.</title>
        <authorList>
            <person name="Jin L."/>
        </authorList>
    </citation>
    <scope>NUCLEOTIDE SEQUENCE [LARGE SCALE GENOMIC DNA]</scope>
    <source>
        <strain evidence="4">Gr-4</strain>
    </source>
</reference>
<dbReference type="SUPFAM" id="SSF88697">
    <property type="entry name" value="PUA domain-like"/>
    <property type="match status" value="1"/>
</dbReference>
<dbReference type="Gene3D" id="1.10.4060.10">
    <property type="entry name" value="BPP1347 like domain"/>
    <property type="match status" value="1"/>
</dbReference>
<evidence type="ECO:0000313" key="4">
    <source>
        <dbReference type="Proteomes" id="UP000317365"/>
    </source>
</evidence>
<sequence>MTALTALSDLPLFPLGTVLFPGGYLPLQIFEVRYLDMVKRCHANGTPFGIVSLTQGSEVRRRDSSAPTGDGFAHEKFESVGTLARIDRLDAPNPGLLVIQCRGMQRFRRQQTTQLKHGLWTAQVELLADDQPVPIPEDLQPVADALEAVLDTLKSRTVDISQLPLQPPYQFDNCAWVANRWCELLPMALAQRQNLMALDNPLLRLELVSDMLERDSEPPQA</sequence>
<gene>
    <name evidence="3" type="ORF">EXZ61_13065</name>
</gene>
<dbReference type="Pfam" id="PF02190">
    <property type="entry name" value="LON_substr_bdg"/>
    <property type="match status" value="1"/>
</dbReference>
<organism evidence="3 4">
    <name type="scientific">Rhodoferax aquaticus</name>
    <dbReference type="NCBI Taxonomy" id="2527691"/>
    <lineage>
        <taxon>Bacteria</taxon>
        <taxon>Pseudomonadati</taxon>
        <taxon>Pseudomonadota</taxon>
        <taxon>Betaproteobacteria</taxon>
        <taxon>Burkholderiales</taxon>
        <taxon>Comamonadaceae</taxon>
        <taxon>Rhodoferax</taxon>
    </lineage>
</organism>
<dbReference type="PANTHER" id="PTHR46732">
    <property type="entry name" value="ATP-DEPENDENT PROTEASE LA (LON) DOMAIN PROTEIN"/>
    <property type="match status" value="1"/>
</dbReference>
<feature type="domain" description="Lon N-terminal" evidence="2">
    <location>
        <begin position="7"/>
        <end position="216"/>
    </location>
</feature>
<dbReference type="RefSeq" id="WP_142812180.1">
    <property type="nucleotide sequence ID" value="NZ_CP036282.1"/>
</dbReference>
<feature type="transmembrane region" description="Helical" evidence="1">
    <location>
        <begin position="12"/>
        <end position="30"/>
    </location>
</feature>
<evidence type="ECO:0000256" key="1">
    <source>
        <dbReference type="SAM" id="Phobius"/>
    </source>
</evidence>
<keyword evidence="1" id="KW-0812">Transmembrane</keyword>
<accession>A0A515EQV0</accession>
<dbReference type="PROSITE" id="PS51787">
    <property type="entry name" value="LON_N"/>
    <property type="match status" value="1"/>
</dbReference>
<dbReference type="EMBL" id="CP036282">
    <property type="protein sequence ID" value="QDL55020.1"/>
    <property type="molecule type" value="Genomic_DNA"/>
</dbReference>
<dbReference type="InterPro" id="IPR003111">
    <property type="entry name" value="Lon_prtase_N"/>
</dbReference>
<dbReference type="AlphaFoldDB" id="A0A515EQV0"/>
<dbReference type="KEGG" id="rhg:EXZ61_13065"/>